<sequence length="275" mass="30361">MGTKEINKIVIAGEGGQGIQVLAKILSAALASAGYEVSYIPEFGPEQRGTPSVAYIQFSRKKIAFPKFRDADLLVILRKRALKLVLGFIRPSIQIVFDSSTIPRRLIAQKNVKVFGIPATKIAKDKFKPFVLNIIVLGALANSIFGLDKAFIWSLVRKQLETKFAKKPELEEINKKALEYGYELSMEITKYSRAEYDTTDKIIVKKGAGKSAVLIPKFCKGCGICIEKCPVKALRFGDTLGVYGTPSPEIDLEKCIACGNCFRFCPDSAIKVEKN</sequence>
<evidence type="ECO:0000259" key="6">
    <source>
        <dbReference type="PROSITE" id="PS51379"/>
    </source>
</evidence>
<dbReference type="InterPro" id="IPR002869">
    <property type="entry name" value="Pyrv_flavodox_OxRed_cen"/>
</dbReference>
<dbReference type="Gene3D" id="3.40.920.10">
    <property type="entry name" value="Pyruvate-ferredoxin oxidoreductase, PFOR, domain III"/>
    <property type="match status" value="1"/>
</dbReference>
<evidence type="ECO:0000313" key="7">
    <source>
        <dbReference type="EMBL" id="OIN89054.1"/>
    </source>
</evidence>
<keyword evidence="5" id="KW-0472">Membrane</keyword>
<dbReference type="SUPFAM" id="SSF54862">
    <property type="entry name" value="4Fe-4S ferredoxins"/>
    <property type="match status" value="1"/>
</dbReference>
<keyword evidence="1" id="KW-0479">Metal-binding</keyword>
<feature type="domain" description="4Fe-4S ferredoxin-type" evidence="6">
    <location>
        <begin position="246"/>
        <end position="275"/>
    </location>
</feature>
<evidence type="ECO:0000256" key="3">
    <source>
        <dbReference type="ARBA" id="ARBA00023004"/>
    </source>
</evidence>
<dbReference type="Proteomes" id="UP000182753">
    <property type="component" value="Unassembled WGS sequence"/>
</dbReference>
<dbReference type="GO" id="GO:0016903">
    <property type="term" value="F:oxidoreductase activity, acting on the aldehyde or oxo group of donors"/>
    <property type="evidence" value="ECO:0007669"/>
    <property type="project" value="InterPro"/>
</dbReference>
<dbReference type="Pfam" id="PF01558">
    <property type="entry name" value="POR"/>
    <property type="match status" value="1"/>
</dbReference>
<name>A0A1J4RT33_9BACT</name>
<feature type="transmembrane region" description="Helical" evidence="5">
    <location>
        <begin position="130"/>
        <end position="156"/>
    </location>
</feature>
<dbReference type="InterPro" id="IPR017900">
    <property type="entry name" value="4Fe4S_Fe_S_CS"/>
</dbReference>
<dbReference type="GO" id="GO:0046872">
    <property type="term" value="F:metal ion binding"/>
    <property type="evidence" value="ECO:0007669"/>
    <property type="project" value="UniProtKB-KW"/>
</dbReference>
<feature type="domain" description="4Fe-4S ferredoxin-type" evidence="6">
    <location>
        <begin position="210"/>
        <end position="239"/>
    </location>
</feature>
<dbReference type="GO" id="GO:0051536">
    <property type="term" value="F:iron-sulfur cluster binding"/>
    <property type="evidence" value="ECO:0007669"/>
    <property type="project" value="UniProtKB-KW"/>
</dbReference>
<proteinExistence type="predicted"/>
<evidence type="ECO:0000256" key="1">
    <source>
        <dbReference type="ARBA" id="ARBA00022723"/>
    </source>
</evidence>
<dbReference type="PANTHER" id="PTHR42730">
    <property type="entry name" value="2-OXOGLUTARATE SYNTHASE SUBUNIT KORC"/>
    <property type="match status" value="1"/>
</dbReference>
<accession>A0A1J4RT33</accession>
<keyword evidence="2" id="KW-0560">Oxidoreductase</keyword>
<keyword evidence="4" id="KW-0411">Iron-sulfur</keyword>
<evidence type="ECO:0000256" key="5">
    <source>
        <dbReference type="SAM" id="Phobius"/>
    </source>
</evidence>
<dbReference type="AlphaFoldDB" id="A0A1J4RT33"/>
<evidence type="ECO:0000313" key="8">
    <source>
        <dbReference type="Proteomes" id="UP000182753"/>
    </source>
</evidence>
<gene>
    <name evidence="7" type="ORF">AUJ40_02595</name>
</gene>
<evidence type="ECO:0000256" key="4">
    <source>
        <dbReference type="ARBA" id="ARBA00023014"/>
    </source>
</evidence>
<dbReference type="InterPro" id="IPR017896">
    <property type="entry name" value="4Fe4S_Fe-S-bd"/>
</dbReference>
<dbReference type="EMBL" id="MNUJ01000052">
    <property type="protein sequence ID" value="OIN89054.1"/>
    <property type="molecule type" value="Genomic_DNA"/>
</dbReference>
<protein>
    <recommendedName>
        <fullName evidence="6">4Fe-4S ferredoxin-type domain-containing protein</fullName>
    </recommendedName>
</protein>
<evidence type="ECO:0000256" key="2">
    <source>
        <dbReference type="ARBA" id="ARBA00023002"/>
    </source>
</evidence>
<dbReference type="InterPro" id="IPR052554">
    <property type="entry name" value="2-oxoglutarate_synth_KorC"/>
</dbReference>
<dbReference type="Gene3D" id="3.30.70.20">
    <property type="match status" value="1"/>
</dbReference>
<dbReference type="PROSITE" id="PS00198">
    <property type="entry name" value="4FE4S_FER_1"/>
    <property type="match status" value="1"/>
</dbReference>
<reference evidence="7 8" key="1">
    <citation type="journal article" date="2016" name="Environ. Microbiol.">
        <title>Genomic resolution of a cold subsurface aquifer community provides metabolic insights for novel microbes adapted to high CO concentrations.</title>
        <authorList>
            <person name="Probst A.J."/>
            <person name="Castelle C.J."/>
            <person name="Singh A."/>
            <person name="Brown C.T."/>
            <person name="Anantharaman K."/>
            <person name="Sharon I."/>
            <person name="Hug L.A."/>
            <person name="Burstein D."/>
            <person name="Emerson J.B."/>
            <person name="Thomas B.C."/>
            <person name="Banfield J.F."/>
        </authorList>
    </citation>
    <scope>NUCLEOTIDE SEQUENCE [LARGE SCALE GENOMIC DNA]</scope>
    <source>
        <strain evidence="7">CG1_02_42_45</strain>
    </source>
</reference>
<dbReference type="InterPro" id="IPR019752">
    <property type="entry name" value="Pyrv/ketoisovalerate_OxRed_cat"/>
</dbReference>
<dbReference type="PROSITE" id="PS51379">
    <property type="entry name" value="4FE4S_FER_2"/>
    <property type="match status" value="2"/>
</dbReference>
<keyword evidence="5" id="KW-0812">Transmembrane</keyword>
<dbReference type="SUPFAM" id="SSF53323">
    <property type="entry name" value="Pyruvate-ferredoxin oxidoreductase, PFOR, domain III"/>
    <property type="match status" value="1"/>
</dbReference>
<comment type="caution">
    <text evidence="7">The sequence shown here is derived from an EMBL/GenBank/DDBJ whole genome shotgun (WGS) entry which is preliminary data.</text>
</comment>
<keyword evidence="3" id="KW-0408">Iron</keyword>
<keyword evidence="5" id="KW-1133">Transmembrane helix</keyword>
<dbReference type="Pfam" id="PF12838">
    <property type="entry name" value="Fer4_7"/>
    <property type="match status" value="1"/>
</dbReference>
<organism evidence="7 8">
    <name type="scientific">Candidatus Berkelbacteria bacterium CG1_02_42_45</name>
    <dbReference type="NCBI Taxonomy" id="1805036"/>
    <lineage>
        <taxon>Bacteria</taxon>
        <taxon>Candidatus Berkelbacteria</taxon>
    </lineage>
</organism>
<dbReference type="PANTHER" id="PTHR42730:SF1">
    <property type="entry name" value="2-OXOGLUTARATE SYNTHASE SUBUNIT KORC"/>
    <property type="match status" value="1"/>
</dbReference>